<keyword evidence="3" id="KW-1185">Reference proteome</keyword>
<dbReference type="Proteomes" id="UP000251402">
    <property type="component" value="Chromosome"/>
</dbReference>
<reference evidence="2" key="1">
    <citation type="submission" date="2019-08" db="EMBL/GenBank/DDBJ databases">
        <title>Comparative genome analysis confer to the adaptation heavy metal polluted environment.</title>
        <authorList>
            <person name="Li Y."/>
        </authorList>
    </citation>
    <scope>NUCLEOTIDE SEQUENCE [LARGE SCALE GENOMIC DNA]</scope>
    <source>
        <strain evidence="2">P1</strain>
    </source>
</reference>
<protein>
    <recommendedName>
        <fullName evidence="4">DUF4129 domain-containing protein</fullName>
    </recommendedName>
</protein>
<accession>A0A5C1I366</accession>
<evidence type="ECO:0000256" key="1">
    <source>
        <dbReference type="SAM" id="Phobius"/>
    </source>
</evidence>
<evidence type="ECO:0000313" key="3">
    <source>
        <dbReference type="Proteomes" id="UP000251402"/>
    </source>
</evidence>
<feature type="transmembrane region" description="Helical" evidence="1">
    <location>
        <begin position="75"/>
        <end position="93"/>
    </location>
</feature>
<sequence length="222" mass="26346">MPEKKSPPAVLKIDTTQLSAPRSFDEKKIRNYLKDQEFVYNKDDLPGETLWNRFWRWFWQMIDRKLFAAAGSRRFYFYLEVAIGVVFVLFILYKVTGINAISVFRGKARDIPFTYSESIENIHEVNFDAKIEKAIAGHNYRLAVRLLYLYSLKQLNDAGIINWEVGKTNMAYLNELPEGERKRLFRILTRQFEYIWYGDFRVDSTSFTEIDTLFKQFKQNLG</sequence>
<evidence type="ECO:0000313" key="2">
    <source>
        <dbReference type="EMBL" id="QEM12642.1"/>
    </source>
</evidence>
<keyword evidence="1" id="KW-0472">Membrane</keyword>
<dbReference type="AlphaFoldDB" id="A0A5C1I366"/>
<dbReference type="EMBL" id="CP043450">
    <property type="protein sequence ID" value="QEM12642.1"/>
    <property type="molecule type" value="Genomic_DNA"/>
</dbReference>
<dbReference type="KEGG" id="mrub:DEO27_022385"/>
<evidence type="ECO:0008006" key="4">
    <source>
        <dbReference type="Google" id="ProtNLM"/>
    </source>
</evidence>
<organism evidence="2 3">
    <name type="scientific">Mucilaginibacter rubeus</name>
    <dbReference type="NCBI Taxonomy" id="2027860"/>
    <lineage>
        <taxon>Bacteria</taxon>
        <taxon>Pseudomonadati</taxon>
        <taxon>Bacteroidota</taxon>
        <taxon>Sphingobacteriia</taxon>
        <taxon>Sphingobacteriales</taxon>
        <taxon>Sphingobacteriaceae</taxon>
        <taxon>Mucilaginibacter</taxon>
    </lineage>
</organism>
<keyword evidence="1" id="KW-1133">Transmembrane helix</keyword>
<proteinExistence type="predicted"/>
<gene>
    <name evidence="2" type="ORF">DEO27_022385</name>
</gene>
<keyword evidence="1" id="KW-0812">Transmembrane</keyword>
<dbReference type="RefSeq" id="WP_112568791.1">
    <property type="nucleotide sequence ID" value="NZ_CP043450.1"/>
</dbReference>
<name>A0A5C1I366_9SPHI</name>
<dbReference type="OrthoDB" id="5491447at2"/>